<comment type="pathway">
    <text evidence="2">Purine metabolism; urate degradation; (S)-allantoin from urate: step 3/3.</text>
</comment>
<dbReference type="EC" id="4.1.1.97" evidence="3"/>
<evidence type="ECO:0000256" key="7">
    <source>
        <dbReference type="SAM" id="MobiDB-lite"/>
    </source>
</evidence>
<dbReference type="SUPFAM" id="SSF158694">
    <property type="entry name" value="UraD-Like"/>
    <property type="match status" value="1"/>
</dbReference>
<dbReference type="InterPro" id="IPR017595">
    <property type="entry name" value="OHCU_decarboxylase-2"/>
</dbReference>
<evidence type="ECO:0000256" key="3">
    <source>
        <dbReference type="ARBA" id="ARBA00012257"/>
    </source>
</evidence>
<sequence length="180" mass="18635">MPNVTPVPAGLAALNGLSPPDAERELLACCASTAFAARVVAGRPYGSGEELADAAAAAVLALAWPDVAEALAAHPRIGERASGAGREASWSRGEQAGTGGAARETMEGLAAGNAAYERRFGHVYLICATGLSAAEMLERLTARLDNDEEAERAVVREELSKITRLRVAKLLATDIGGEPR</sequence>
<dbReference type="PANTHER" id="PTHR43466:SF1">
    <property type="entry name" value="2-OXO-4-HYDROXY-4-CARBOXY-5-UREIDOIMIDAZOLINE DECARBOXYLASE-RELATED"/>
    <property type="match status" value="1"/>
</dbReference>
<evidence type="ECO:0000256" key="4">
    <source>
        <dbReference type="ARBA" id="ARBA00022631"/>
    </source>
</evidence>
<feature type="domain" description="Oxo-4-hydroxy-4-carboxy-5-ureidoimidazoline decarboxylase" evidence="8">
    <location>
        <begin position="15"/>
        <end position="167"/>
    </location>
</feature>
<dbReference type="InterPro" id="IPR018020">
    <property type="entry name" value="OHCU_decarboxylase"/>
</dbReference>
<keyword evidence="6 9" id="KW-0456">Lyase</keyword>
<name>A0ABW1NQU6_9ACTN</name>
<gene>
    <name evidence="9" type="primary">uraD</name>
    <name evidence="9" type="ORF">ACFP1K_31375</name>
</gene>
<reference evidence="10" key="1">
    <citation type="journal article" date="2019" name="Int. J. Syst. Evol. Microbiol.">
        <title>The Global Catalogue of Microorganisms (GCM) 10K type strain sequencing project: providing services to taxonomists for standard genome sequencing and annotation.</title>
        <authorList>
            <consortium name="The Broad Institute Genomics Platform"/>
            <consortium name="The Broad Institute Genome Sequencing Center for Infectious Disease"/>
            <person name="Wu L."/>
            <person name="Ma J."/>
        </authorList>
    </citation>
    <scope>NUCLEOTIDE SEQUENCE [LARGE SCALE GENOMIC DNA]</scope>
    <source>
        <strain evidence="10">JCM 30346</strain>
    </source>
</reference>
<evidence type="ECO:0000256" key="1">
    <source>
        <dbReference type="ARBA" id="ARBA00001163"/>
    </source>
</evidence>
<proteinExistence type="predicted"/>
<keyword evidence="4" id="KW-0659">Purine metabolism</keyword>
<dbReference type="Proteomes" id="UP001596137">
    <property type="component" value="Unassembled WGS sequence"/>
</dbReference>
<dbReference type="InterPro" id="IPR036778">
    <property type="entry name" value="OHCU_decarboxylase_sf"/>
</dbReference>
<evidence type="ECO:0000256" key="5">
    <source>
        <dbReference type="ARBA" id="ARBA00022793"/>
    </source>
</evidence>
<dbReference type="NCBIfam" id="NF010372">
    <property type="entry name" value="PRK13798.1"/>
    <property type="match status" value="1"/>
</dbReference>
<comment type="catalytic activity">
    <reaction evidence="1">
        <text>5-hydroxy-2-oxo-4-ureido-2,5-dihydro-1H-imidazole-5-carboxylate + H(+) = (S)-allantoin + CO2</text>
        <dbReference type="Rhea" id="RHEA:26301"/>
        <dbReference type="ChEBI" id="CHEBI:15378"/>
        <dbReference type="ChEBI" id="CHEBI:15678"/>
        <dbReference type="ChEBI" id="CHEBI:16526"/>
        <dbReference type="ChEBI" id="CHEBI:58639"/>
        <dbReference type="EC" id="4.1.1.97"/>
    </reaction>
</comment>
<dbReference type="PANTHER" id="PTHR43466">
    <property type="entry name" value="2-OXO-4-HYDROXY-4-CARBOXY-5-UREIDOIMIDAZOLINE DECARBOXYLASE-RELATED"/>
    <property type="match status" value="1"/>
</dbReference>
<dbReference type="GO" id="GO:0051997">
    <property type="term" value="F:2-oxo-4-hydroxy-4-carboxy-5-ureidoimidazoline decarboxylase activity"/>
    <property type="evidence" value="ECO:0007669"/>
    <property type="project" value="UniProtKB-EC"/>
</dbReference>
<evidence type="ECO:0000256" key="6">
    <source>
        <dbReference type="ARBA" id="ARBA00023239"/>
    </source>
</evidence>
<evidence type="ECO:0000313" key="10">
    <source>
        <dbReference type="Proteomes" id="UP001596137"/>
    </source>
</evidence>
<feature type="region of interest" description="Disordered" evidence="7">
    <location>
        <begin position="82"/>
        <end position="103"/>
    </location>
</feature>
<dbReference type="RefSeq" id="WP_380760125.1">
    <property type="nucleotide sequence ID" value="NZ_JBHSRF010000067.1"/>
</dbReference>
<dbReference type="Pfam" id="PF09349">
    <property type="entry name" value="OHCU_decarbox"/>
    <property type="match status" value="1"/>
</dbReference>
<evidence type="ECO:0000256" key="2">
    <source>
        <dbReference type="ARBA" id="ARBA00004754"/>
    </source>
</evidence>
<organism evidence="9 10">
    <name type="scientific">Sphaerisporangium aureirubrum</name>
    <dbReference type="NCBI Taxonomy" id="1544736"/>
    <lineage>
        <taxon>Bacteria</taxon>
        <taxon>Bacillati</taxon>
        <taxon>Actinomycetota</taxon>
        <taxon>Actinomycetes</taxon>
        <taxon>Streptosporangiales</taxon>
        <taxon>Streptosporangiaceae</taxon>
        <taxon>Sphaerisporangium</taxon>
    </lineage>
</organism>
<dbReference type="Gene3D" id="1.10.3330.10">
    <property type="entry name" value="Oxo-4-hydroxy-4-carboxy-5-ureidoimidazoline decarboxylase"/>
    <property type="match status" value="1"/>
</dbReference>
<keyword evidence="5" id="KW-0210">Decarboxylase</keyword>
<accession>A0ABW1NQU6</accession>
<evidence type="ECO:0000313" key="9">
    <source>
        <dbReference type="EMBL" id="MFC6085704.1"/>
    </source>
</evidence>
<dbReference type="EMBL" id="JBHSRF010000067">
    <property type="protein sequence ID" value="MFC6085704.1"/>
    <property type="molecule type" value="Genomic_DNA"/>
</dbReference>
<keyword evidence="10" id="KW-1185">Reference proteome</keyword>
<evidence type="ECO:0000259" key="8">
    <source>
        <dbReference type="Pfam" id="PF09349"/>
    </source>
</evidence>
<comment type="caution">
    <text evidence="9">The sequence shown here is derived from an EMBL/GenBank/DDBJ whole genome shotgun (WGS) entry which is preliminary data.</text>
</comment>
<protein>
    <recommendedName>
        <fullName evidence="3">2-oxo-4-hydroxy-4-carboxy-5-ureidoimidazoline decarboxylase</fullName>
        <ecNumber evidence="3">4.1.1.97</ecNumber>
    </recommendedName>
</protein>
<dbReference type="NCBIfam" id="TIGR03180">
    <property type="entry name" value="UraD_2"/>
    <property type="match status" value="1"/>
</dbReference>